<name>A0A0C9QEL3_LACPA</name>
<organism evidence="1 2">
    <name type="scientific">Lacticaseibacillus paracasei NRIC 0644</name>
    <dbReference type="NCBI Taxonomy" id="1435038"/>
    <lineage>
        <taxon>Bacteria</taxon>
        <taxon>Bacillati</taxon>
        <taxon>Bacillota</taxon>
        <taxon>Bacilli</taxon>
        <taxon>Lactobacillales</taxon>
        <taxon>Lactobacillaceae</taxon>
        <taxon>Lacticaseibacillus</taxon>
    </lineage>
</organism>
<reference evidence="2" key="1">
    <citation type="submission" date="2014-05" db="EMBL/GenBank/DDBJ databases">
        <title>Whole genome sequencing of Lactobacillus casei NRIC0644.</title>
        <authorList>
            <person name="Atarashi H."/>
            <person name="Yoshida Y."/>
            <person name="Fujimura S."/>
            <person name="Tanaka N."/>
            <person name="Shiwa Y."/>
            <person name="Yoshikawa H."/>
            <person name="Okada S."/>
            <person name="Nakagawa J."/>
        </authorList>
    </citation>
    <scope>NUCLEOTIDE SEQUENCE [LARGE SCALE GENOMIC DNA]</scope>
    <source>
        <strain evidence="2">NRIC0644</strain>
    </source>
</reference>
<protein>
    <submittedName>
        <fullName evidence="1">Uncharacterized protein</fullName>
    </submittedName>
</protein>
<dbReference type="RefSeq" id="WP_003659010.1">
    <property type="nucleotide sequence ID" value="NZ_BAYM01000095.1"/>
</dbReference>
<dbReference type="EMBL" id="BAYM01000095">
    <property type="protein sequence ID" value="GAN37068.1"/>
    <property type="molecule type" value="Genomic_DNA"/>
</dbReference>
<accession>A0A0C9QEL3</accession>
<dbReference type="AlphaFoldDB" id="A0A0C9QEL3"/>
<dbReference type="GeneID" id="57088766"/>
<proteinExistence type="predicted"/>
<sequence length="59" mass="6252">MVKQLSLTELSMQELQLVVGGDGSSDFWRGVGKELGIIWAAAGDAGYCRAHKYGGPGHC</sequence>
<evidence type="ECO:0000313" key="2">
    <source>
        <dbReference type="Proteomes" id="UP000032552"/>
    </source>
</evidence>
<evidence type="ECO:0000313" key="1">
    <source>
        <dbReference type="EMBL" id="GAN37068.1"/>
    </source>
</evidence>
<gene>
    <name evidence="1" type="ORF">LC0644_1657</name>
</gene>
<comment type="caution">
    <text evidence="1">The sequence shown here is derived from an EMBL/GenBank/DDBJ whole genome shotgun (WGS) entry which is preliminary data.</text>
</comment>
<dbReference type="Proteomes" id="UP000032552">
    <property type="component" value="Unassembled WGS sequence"/>
</dbReference>